<dbReference type="Proteomes" id="UP001580430">
    <property type="component" value="Unassembled WGS sequence"/>
</dbReference>
<reference evidence="4 5" key="1">
    <citation type="submission" date="2024-09" db="EMBL/GenBank/DDBJ databases">
        <title>Paenibacillus zeirhizospherea sp. nov., isolated from surface of the maize (Zea mays) roots in a horticulture field, Hungary.</title>
        <authorList>
            <person name="Marton D."/>
            <person name="Farkas M."/>
            <person name="Bedics A."/>
            <person name="Toth E."/>
            <person name="Tancsics A."/>
            <person name="Boka K."/>
            <person name="Marati G."/>
            <person name="Kriszt B."/>
            <person name="Cserhati M."/>
        </authorList>
    </citation>
    <scope>NUCLEOTIDE SEQUENCE [LARGE SCALE GENOMIC DNA]</scope>
    <source>
        <strain evidence="4 5">JCM 18446</strain>
    </source>
</reference>
<keyword evidence="1 4" id="KW-0808">Transferase</keyword>
<evidence type="ECO:0000256" key="2">
    <source>
        <dbReference type="ARBA" id="ARBA00023315"/>
    </source>
</evidence>
<dbReference type="CDD" id="cd04301">
    <property type="entry name" value="NAT_SF"/>
    <property type="match status" value="1"/>
</dbReference>
<evidence type="ECO:0000313" key="5">
    <source>
        <dbReference type="Proteomes" id="UP001580430"/>
    </source>
</evidence>
<dbReference type="EC" id="2.3.-.-" evidence="4"/>
<feature type="domain" description="N-acetyltransferase" evidence="3">
    <location>
        <begin position="2"/>
        <end position="154"/>
    </location>
</feature>
<dbReference type="PANTHER" id="PTHR43420:SF47">
    <property type="entry name" value="N-ACETYLTRANSFERASE DOMAIN-CONTAINING PROTEIN"/>
    <property type="match status" value="1"/>
</dbReference>
<keyword evidence="5" id="KW-1185">Reference proteome</keyword>
<dbReference type="RefSeq" id="WP_375521567.1">
    <property type="nucleotide sequence ID" value="NZ_JBHIRY010000021.1"/>
</dbReference>
<gene>
    <name evidence="4" type="ORF">ACE5LO_18940</name>
</gene>
<sequence length="295" mass="32267">MIRIEKMTSCTINEAVQAWNDGFEGYYFNAATTPEAFLKRMAAEDLSPSLTLLAFDGNQPVGIMMQGVRTVQGRKIAWNGGTGVAQSLRGKGVGKKLLSAALELLKEEEVETATLEALTANESAIALYKKAGYKVVDQLEYLTLKGALPGYNKPSIQASGSYIAEAALPVNAGQLPFYRISHPWQTHCQSAKDGEAVILRSEQGEAVGYAYYRKAFNPDGEHISTTLYQCEVSPAHPDSEYLIHRMLNHVFGEFAENINRIVPNLPKGASPLTGATLKQIGFTVYAEQVQMSRQL</sequence>
<dbReference type="Pfam" id="PF00583">
    <property type="entry name" value="Acetyltransf_1"/>
    <property type="match status" value="1"/>
</dbReference>
<evidence type="ECO:0000259" key="3">
    <source>
        <dbReference type="PROSITE" id="PS51186"/>
    </source>
</evidence>
<dbReference type="Gene3D" id="3.40.630.30">
    <property type="match status" value="1"/>
</dbReference>
<evidence type="ECO:0000256" key="1">
    <source>
        <dbReference type="ARBA" id="ARBA00022679"/>
    </source>
</evidence>
<dbReference type="InterPro" id="IPR016181">
    <property type="entry name" value="Acyl_CoA_acyltransferase"/>
</dbReference>
<dbReference type="EMBL" id="JBHIRY010000021">
    <property type="protein sequence ID" value="MFB5762463.1"/>
    <property type="molecule type" value="Genomic_DNA"/>
</dbReference>
<proteinExistence type="predicted"/>
<name>A0ABV5C5C5_9BACL</name>
<protein>
    <submittedName>
        <fullName evidence="4">GNAT family N-acetyltransferase</fullName>
        <ecNumber evidence="4">2.3.-.-</ecNumber>
    </submittedName>
</protein>
<accession>A0ABV5C5C5</accession>
<organism evidence="4 5">
    <name type="scientific">Paenibacillus medicaginis</name>
    <dbReference type="NCBI Taxonomy" id="1470560"/>
    <lineage>
        <taxon>Bacteria</taxon>
        <taxon>Bacillati</taxon>
        <taxon>Bacillota</taxon>
        <taxon>Bacilli</taxon>
        <taxon>Bacillales</taxon>
        <taxon>Paenibacillaceae</taxon>
        <taxon>Paenibacillus</taxon>
    </lineage>
</organism>
<dbReference type="SUPFAM" id="SSF55729">
    <property type="entry name" value="Acyl-CoA N-acyltransferases (Nat)"/>
    <property type="match status" value="1"/>
</dbReference>
<dbReference type="PANTHER" id="PTHR43420">
    <property type="entry name" value="ACETYLTRANSFERASE"/>
    <property type="match status" value="1"/>
</dbReference>
<comment type="caution">
    <text evidence="4">The sequence shown here is derived from an EMBL/GenBank/DDBJ whole genome shotgun (WGS) entry which is preliminary data.</text>
</comment>
<evidence type="ECO:0000313" key="4">
    <source>
        <dbReference type="EMBL" id="MFB5762463.1"/>
    </source>
</evidence>
<keyword evidence="2 4" id="KW-0012">Acyltransferase</keyword>
<dbReference type="GO" id="GO:0016746">
    <property type="term" value="F:acyltransferase activity"/>
    <property type="evidence" value="ECO:0007669"/>
    <property type="project" value="UniProtKB-KW"/>
</dbReference>
<dbReference type="InterPro" id="IPR050680">
    <property type="entry name" value="YpeA/RimI_acetyltransf"/>
</dbReference>
<dbReference type="InterPro" id="IPR000182">
    <property type="entry name" value="GNAT_dom"/>
</dbReference>
<dbReference type="PROSITE" id="PS51186">
    <property type="entry name" value="GNAT"/>
    <property type="match status" value="1"/>
</dbReference>